<evidence type="ECO:0000256" key="6">
    <source>
        <dbReference type="SAM" id="Phobius"/>
    </source>
</evidence>
<evidence type="ECO:0000256" key="2">
    <source>
        <dbReference type="ARBA" id="ARBA00022729"/>
    </source>
</evidence>
<keyword evidence="4" id="KW-1015">Disulfide bond</keyword>
<dbReference type="AlphaFoldDB" id="A0A9X4KJP5"/>
<evidence type="ECO:0000256" key="1">
    <source>
        <dbReference type="ARBA" id="ARBA00005791"/>
    </source>
</evidence>
<dbReference type="InterPro" id="IPR012336">
    <property type="entry name" value="Thioredoxin-like_fold"/>
</dbReference>
<keyword evidence="9" id="KW-1185">Reference proteome</keyword>
<accession>A0A9X4KJP5</accession>
<feature type="domain" description="Thioredoxin-like fold" evidence="7">
    <location>
        <begin position="61"/>
        <end position="232"/>
    </location>
</feature>
<dbReference type="InterPro" id="IPR036249">
    <property type="entry name" value="Thioredoxin-like_sf"/>
</dbReference>
<dbReference type="Gene3D" id="3.40.30.10">
    <property type="entry name" value="Glutaredoxin"/>
    <property type="match status" value="1"/>
</dbReference>
<evidence type="ECO:0000256" key="3">
    <source>
        <dbReference type="ARBA" id="ARBA00023002"/>
    </source>
</evidence>
<dbReference type="SUPFAM" id="SSF52833">
    <property type="entry name" value="Thioredoxin-like"/>
    <property type="match status" value="1"/>
</dbReference>
<keyword evidence="2" id="KW-0732">Signal</keyword>
<sequence length="254" mass="28460">MDKAQRKKEERLKKEELARKRRKQSRIWVWTTVVAAVAVIVLAIVFRPEPEDLNFDYDTLPTIGQADAPVKLVEFGDFKCTTCKFFNDEIYPKLKADFIDTGKISLSFMNFTIISPQTDSRTAALAAQAVYHQSNEEFWNFYHAVYENQGAESATWATSDFLVKLAQDKSLKLDFDKLKKDIDGATYQSEVDKHNKIARDNNFSGTPTLILNGRKLSDAQALTYDNLKAEIEKALKASPETPAASSASASASAS</sequence>
<dbReference type="RefSeq" id="WP_277567051.1">
    <property type="nucleotide sequence ID" value="NZ_JAPDHZ010000004.1"/>
</dbReference>
<keyword evidence="5" id="KW-0676">Redox-active center</keyword>
<evidence type="ECO:0000313" key="8">
    <source>
        <dbReference type="EMBL" id="MDG0793243.1"/>
    </source>
</evidence>
<keyword evidence="3" id="KW-0560">Oxidoreductase</keyword>
<evidence type="ECO:0000313" key="9">
    <source>
        <dbReference type="Proteomes" id="UP001153387"/>
    </source>
</evidence>
<evidence type="ECO:0000256" key="4">
    <source>
        <dbReference type="ARBA" id="ARBA00023157"/>
    </source>
</evidence>
<feature type="transmembrane region" description="Helical" evidence="6">
    <location>
        <begin position="27"/>
        <end position="46"/>
    </location>
</feature>
<evidence type="ECO:0000256" key="5">
    <source>
        <dbReference type="ARBA" id="ARBA00023284"/>
    </source>
</evidence>
<dbReference type="GO" id="GO:0016491">
    <property type="term" value="F:oxidoreductase activity"/>
    <property type="evidence" value="ECO:0007669"/>
    <property type="project" value="UniProtKB-KW"/>
</dbReference>
<reference evidence="8 9" key="1">
    <citation type="submission" date="2022-10" db="EMBL/GenBank/DDBJ databases">
        <title>Comparative genomic analysis of Cohnella hashimotonis sp. nov., isolated from the International Space Station.</title>
        <authorList>
            <person name="Simpson A."/>
            <person name="Venkateswaran K."/>
        </authorList>
    </citation>
    <scope>NUCLEOTIDE SEQUENCE [LARGE SCALE GENOMIC DNA]</scope>
    <source>
        <strain evidence="8 9">DSM 18997</strain>
    </source>
</reference>
<organism evidence="8 9">
    <name type="scientific">Cohnella ginsengisoli</name>
    <dbReference type="NCBI Taxonomy" id="425004"/>
    <lineage>
        <taxon>Bacteria</taxon>
        <taxon>Bacillati</taxon>
        <taxon>Bacillota</taxon>
        <taxon>Bacilli</taxon>
        <taxon>Bacillales</taxon>
        <taxon>Paenibacillaceae</taxon>
        <taxon>Cohnella</taxon>
    </lineage>
</organism>
<dbReference type="EMBL" id="JAPDHZ010000004">
    <property type="protein sequence ID" value="MDG0793243.1"/>
    <property type="molecule type" value="Genomic_DNA"/>
</dbReference>
<keyword evidence="6" id="KW-0472">Membrane</keyword>
<proteinExistence type="inferred from homology"/>
<name>A0A9X4KJP5_9BACL</name>
<gene>
    <name evidence="8" type="ORF">OMP38_22140</name>
</gene>
<dbReference type="Pfam" id="PF13462">
    <property type="entry name" value="Thioredoxin_4"/>
    <property type="match status" value="1"/>
</dbReference>
<comment type="similarity">
    <text evidence="1">Belongs to the thioredoxin family. DsbA subfamily.</text>
</comment>
<comment type="caution">
    <text evidence="8">The sequence shown here is derived from an EMBL/GenBank/DDBJ whole genome shotgun (WGS) entry which is preliminary data.</text>
</comment>
<evidence type="ECO:0000259" key="7">
    <source>
        <dbReference type="Pfam" id="PF13462"/>
    </source>
</evidence>
<keyword evidence="6" id="KW-1133">Transmembrane helix</keyword>
<dbReference type="PANTHER" id="PTHR13887:SF14">
    <property type="entry name" value="DISULFIDE BOND FORMATION PROTEIN D"/>
    <property type="match status" value="1"/>
</dbReference>
<keyword evidence="6" id="KW-0812">Transmembrane</keyword>
<dbReference type="Proteomes" id="UP001153387">
    <property type="component" value="Unassembled WGS sequence"/>
</dbReference>
<dbReference type="PANTHER" id="PTHR13887">
    <property type="entry name" value="GLUTATHIONE S-TRANSFERASE KAPPA"/>
    <property type="match status" value="1"/>
</dbReference>
<protein>
    <submittedName>
        <fullName evidence="8">DsbA family protein</fullName>
    </submittedName>
</protein>